<evidence type="ECO:0000313" key="8">
    <source>
        <dbReference type="Proteomes" id="UP000270046"/>
    </source>
</evidence>
<keyword evidence="4 5" id="KW-0472">Membrane</keyword>
<evidence type="ECO:0000256" key="5">
    <source>
        <dbReference type="SAM" id="Phobius"/>
    </source>
</evidence>
<proteinExistence type="predicted"/>
<evidence type="ECO:0000256" key="1">
    <source>
        <dbReference type="ARBA" id="ARBA00004141"/>
    </source>
</evidence>
<comment type="subcellular location">
    <subcellularLocation>
        <location evidence="1">Membrane</location>
        <topology evidence="1">Multi-pass membrane protein</topology>
    </subcellularLocation>
</comment>
<keyword evidence="2 5" id="KW-0812">Transmembrane</keyword>
<protein>
    <recommendedName>
        <fullName evidence="6">Methylamine utilisation protein MauE domain-containing protein</fullName>
    </recommendedName>
</protein>
<dbReference type="AlphaFoldDB" id="A0A494VYZ5"/>
<name>A0A494VYZ5_9SPHI</name>
<feature type="transmembrane region" description="Helical" evidence="5">
    <location>
        <begin position="43"/>
        <end position="63"/>
    </location>
</feature>
<feature type="transmembrane region" description="Helical" evidence="5">
    <location>
        <begin position="5"/>
        <end position="23"/>
    </location>
</feature>
<keyword evidence="8" id="KW-1185">Reference proteome</keyword>
<dbReference type="KEGG" id="muh:HYN43_015065"/>
<dbReference type="GO" id="GO:0016020">
    <property type="term" value="C:membrane"/>
    <property type="evidence" value="ECO:0007669"/>
    <property type="project" value="UniProtKB-SubCell"/>
</dbReference>
<gene>
    <name evidence="7" type="ORF">HYN43_015065</name>
</gene>
<organism evidence="7 8">
    <name type="scientific">Mucilaginibacter celer</name>
    <dbReference type="NCBI Taxonomy" id="2305508"/>
    <lineage>
        <taxon>Bacteria</taxon>
        <taxon>Pseudomonadati</taxon>
        <taxon>Bacteroidota</taxon>
        <taxon>Sphingobacteriia</taxon>
        <taxon>Sphingobacteriales</taxon>
        <taxon>Sphingobacteriaceae</taxon>
        <taxon>Mucilaginibacter</taxon>
    </lineage>
</organism>
<dbReference type="Pfam" id="PF07291">
    <property type="entry name" value="MauE"/>
    <property type="match status" value="1"/>
</dbReference>
<reference evidence="7 8" key="1">
    <citation type="submission" date="2018-10" db="EMBL/GenBank/DDBJ databases">
        <title>Genome sequencing of Mucilaginibacter sp. HYN0043.</title>
        <authorList>
            <person name="Kim M."/>
            <person name="Yi H."/>
        </authorList>
    </citation>
    <scope>NUCLEOTIDE SEQUENCE [LARGE SCALE GENOMIC DNA]</scope>
    <source>
        <strain evidence="7 8">HYN0043</strain>
    </source>
</reference>
<dbReference type="GO" id="GO:0030416">
    <property type="term" value="P:methylamine metabolic process"/>
    <property type="evidence" value="ECO:0007669"/>
    <property type="project" value="InterPro"/>
</dbReference>
<dbReference type="Proteomes" id="UP000270046">
    <property type="component" value="Chromosome"/>
</dbReference>
<feature type="domain" description="Methylamine utilisation protein MauE" evidence="6">
    <location>
        <begin position="4"/>
        <end position="129"/>
    </location>
</feature>
<evidence type="ECO:0000256" key="4">
    <source>
        <dbReference type="ARBA" id="ARBA00023136"/>
    </source>
</evidence>
<dbReference type="InterPro" id="IPR009908">
    <property type="entry name" value="Methylamine_util_MauE"/>
</dbReference>
<dbReference type="EMBL" id="CP032869">
    <property type="protein sequence ID" value="AYL96538.1"/>
    <property type="molecule type" value="Genomic_DNA"/>
</dbReference>
<sequence>MKKELIYELITGLLVLLFLYTGLSKLLDFKNFEVSMLFQHLPAWLTIPMTYGLPLSEIAVAALMIPDKSRLPGSYVFLIMMTAFTLYVGAALLHLFPRAPCACGGMLKSLGWGQHFVLNLLFIILAVISIRYYRTKRKLTTKHKPFGA</sequence>
<dbReference type="OrthoDB" id="673785at2"/>
<evidence type="ECO:0000256" key="3">
    <source>
        <dbReference type="ARBA" id="ARBA00022989"/>
    </source>
</evidence>
<evidence type="ECO:0000259" key="6">
    <source>
        <dbReference type="Pfam" id="PF07291"/>
    </source>
</evidence>
<dbReference type="RefSeq" id="WP_119410135.1">
    <property type="nucleotide sequence ID" value="NZ_CP032869.1"/>
</dbReference>
<feature type="transmembrane region" description="Helical" evidence="5">
    <location>
        <begin position="116"/>
        <end position="133"/>
    </location>
</feature>
<accession>A0A494VYZ5</accession>
<keyword evidence="3 5" id="KW-1133">Transmembrane helix</keyword>
<evidence type="ECO:0000256" key="2">
    <source>
        <dbReference type="ARBA" id="ARBA00022692"/>
    </source>
</evidence>
<feature type="transmembrane region" description="Helical" evidence="5">
    <location>
        <begin position="75"/>
        <end position="96"/>
    </location>
</feature>
<evidence type="ECO:0000313" key="7">
    <source>
        <dbReference type="EMBL" id="AYL96538.1"/>
    </source>
</evidence>